<dbReference type="OrthoDB" id="713598at2"/>
<evidence type="ECO:0008006" key="3">
    <source>
        <dbReference type="Google" id="ProtNLM"/>
    </source>
</evidence>
<reference evidence="1 2" key="1">
    <citation type="submission" date="2016-12" db="EMBL/GenBank/DDBJ databases">
        <title>Trade-off between light-utilization and light-protection in marine flavobacteria.</title>
        <authorList>
            <person name="Kumagai Y."/>
            <person name="Yoshizawa S."/>
            <person name="Kogure K."/>
            <person name="Iwasaki W."/>
        </authorList>
    </citation>
    <scope>NUCLEOTIDE SEQUENCE [LARGE SCALE GENOMIC DNA]</scope>
    <source>
        <strain evidence="1 2">KCTC 12100</strain>
    </source>
</reference>
<gene>
    <name evidence="1" type="ORF">BTO14_12190</name>
</gene>
<name>A0A2P6C7B9_9FLAO</name>
<dbReference type="RefSeq" id="WP_105049744.1">
    <property type="nucleotide sequence ID" value="NZ_CP150661.1"/>
</dbReference>
<dbReference type="NCBIfam" id="TIGR01200">
    <property type="entry name" value="GLPGLI"/>
    <property type="match status" value="1"/>
</dbReference>
<sequence>MKYTTIKTIIIFLLSLNVYSQNNSGIVKYEVSLNFTLEDIVTEEKKQKKELRTMRKIISESKNSEVVLKFESTKSFSSVSKRMKINEEKTGTDFVYSRAGRDKKFITNLITNSNEMQECKVLEKCYLIQQPSLEWQLTQETKLIGSYLCYKAINISSKNKKKKPIAWYTTTISASFGPKQYFGLPGLILELEEAAVIFKAKEITLNPKDKIVFDTLKGIKINKEAYNKKVKEAYSDFYKI</sequence>
<comment type="caution">
    <text evidence="1">The sequence shown here is derived from an EMBL/GenBank/DDBJ whole genome shotgun (WGS) entry which is preliminary data.</text>
</comment>
<keyword evidence="2" id="KW-1185">Reference proteome</keyword>
<dbReference type="Proteomes" id="UP000247345">
    <property type="component" value="Unassembled WGS sequence"/>
</dbReference>
<dbReference type="Pfam" id="PF09697">
    <property type="entry name" value="Porph_ging"/>
    <property type="match status" value="1"/>
</dbReference>
<evidence type="ECO:0000313" key="2">
    <source>
        <dbReference type="Proteomes" id="UP000247345"/>
    </source>
</evidence>
<dbReference type="InterPro" id="IPR005901">
    <property type="entry name" value="GLPGLI"/>
</dbReference>
<evidence type="ECO:0000313" key="1">
    <source>
        <dbReference type="EMBL" id="PQJ68802.1"/>
    </source>
</evidence>
<dbReference type="AlphaFoldDB" id="A0A2P6C7B9"/>
<protein>
    <recommendedName>
        <fullName evidence="3">GLPGLI family protein</fullName>
    </recommendedName>
</protein>
<proteinExistence type="predicted"/>
<dbReference type="EMBL" id="MSCK01000002">
    <property type="protein sequence ID" value="PQJ68802.1"/>
    <property type="molecule type" value="Genomic_DNA"/>
</dbReference>
<accession>A0A2P6C7B9</accession>
<organism evidence="1 2">
    <name type="scientific">Polaribacter butkevichii</name>
    <dbReference type="NCBI Taxonomy" id="218490"/>
    <lineage>
        <taxon>Bacteria</taxon>
        <taxon>Pseudomonadati</taxon>
        <taxon>Bacteroidota</taxon>
        <taxon>Flavobacteriia</taxon>
        <taxon>Flavobacteriales</taxon>
        <taxon>Flavobacteriaceae</taxon>
    </lineage>
</organism>